<dbReference type="VEuPathDB" id="TriTrypDB:BSAL_00830"/>
<sequence>TVCDMVISFVVVQMTRPSCLDDLVVGKTETKIMLRLISENSGGKLAFLDYFSFFFQPGFRLLFFTAT</sequence>
<dbReference type="EMBL" id="CYKH01001406">
    <property type="protein sequence ID" value="CUG86929.1"/>
    <property type="molecule type" value="Genomic_DNA"/>
</dbReference>
<keyword evidence="2" id="KW-1185">Reference proteome</keyword>
<dbReference type="AlphaFoldDB" id="A0A0S4J649"/>
<evidence type="ECO:0000313" key="2">
    <source>
        <dbReference type="Proteomes" id="UP000051952"/>
    </source>
</evidence>
<reference evidence="2" key="1">
    <citation type="submission" date="2015-09" db="EMBL/GenBank/DDBJ databases">
        <authorList>
            <consortium name="Pathogen Informatics"/>
        </authorList>
    </citation>
    <scope>NUCLEOTIDE SEQUENCE [LARGE SCALE GENOMIC DNA]</scope>
    <source>
        <strain evidence="2">Lake Konstanz</strain>
    </source>
</reference>
<evidence type="ECO:0000313" key="1">
    <source>
        <dbReference type="EMBL" id="CUG86929.1"/>
    </source>
</evidence>
<gene>
    <name evidence="1" type="ORF">BSAL_00830</name>
</gene>
<accession>A0A0S4J649</accession>
<organism evidence="1 2">
    <name type="scientific">Bodo saltans</name>
    <name type="common">Flagellated protozoan</name>
    <dbReference type="NCBI Taxonomy" id="75058"/>
    <lineage>
        <taxon>Eukaryota</taxon>
        <taxon>Discoba</taxon>
        <taxon>Euglenozoa</taxon>
        <taxon>Kinetoplastea</taxon>
        <taxon>Metakinetoplastina</taxon>
        <taxon>Eubodonida</taxon>
        <taxon>Bodonidae</taxon>
        <taxon>Bodo</taxon>
    </lineage>
</organism>
<name>A0A0S4J649_BODSA</name>
<protein>
    <submittedName>
        <fullName evidence="1">Uncharacterized protein</fullName>
    </submittedName>
</protein>
<feature type="non-terminal residue" evidence="1">
    <location>
        <position position="1"/>
    </location>
</feature>
<proteinExistence type="predicted"/>
<dbReference type="Proteomes" id="UP000051952">
    <property type="component" value="Unassembled WGS sequence"/>
</dbReference>